<dbReference type="Gene3D" id="3.30.70.330">
    <property type="match status" value="1"/>
</dbReference>
<dbReference type="SUPFAM" id="SSF54928">
    <property type="entry name" value="RNA-binding domain, RBD"/>
    <property type="match status" value="1"/>
</dbReference>
<dbReference type="PANTHER" id="PTHR45814:SF2">
    <property type="entry name" value="HISTONE-LYSINE N-METHYLTRANSFERASE SETD1"/>
    <property type="match status" value="1"/>
</dbReference>
<dbReference type="InterPro" id="IPR000504">
    <property type="entry name" value="RRM_dom"/>
</dbReference>
<reference evidence="18" key="1">
    <citation type="submission" date="2023-11" db="EMBL/GenBank/DDBJ databases">
        <authorList>
            <person name="De Vega J J."/>
            <person name="De Vega J J."/>
        </authorList>
    </citation>
    <scope>NUCLEOTIDE SEQUENCE</scope>
</reference>
<evidence type="ECO:0000256" key="9">
    <source>
        <dbReference type="ARBA" id="ARBA00030093"/>
    </source>
</evidence>
<keyword evidence="6" id="KW-0949">S-adenosyl-L-methionine</keyword>
<keyword evidence="7" id="KW-0156">Chromatin regulator</keyword>
<dbReference type="GO" id="GO:0003723">
    <property type="term" value="F:RNA binding"/>
    <property type="evidence" value="ECO:0007669"/>
    <property type="project" value="UniProtKB-UniRule"/>
</dbReference>
<dbReference type="InterPro" id="IPR024657">
    <property type="entry name" value="COMPASS_Set1_N-SET"/>
</dbReference>
<comment type="caution">
    <text evidence="18">The sequence shown here is derived from an EMBL/GenBank/DDBJ whole genome shotgun (WGS) entry which is preliminary data.</text>
</comment>
<feature type="compositionally biased region" description="Pro residues" evidence="14">
    <location>
        <begin position="80"/>
        <end position="99"/>
    </location>
</feature>
<dbReference type="Pfam" id="PF00856">
    <property type="entry name" value="SET"/>
    <property type="match status" value="1"/>
</dbReference>
<dbReference type="AlphaFoldDB" id="A0AAD2K4D6"/>
<keyword evidence="19" id="KW-1185">Reference proteome</keyword>
<dbReference type="PROSITE" id="PS50868">
    <property type="entry name" value="POST_SET"/>
    <property type="match status" value="1"/>
</dbReference>
<proteinExistence type="predicted"/>
<evidence type="ECO:0000313" key="19">
    <source>
        <dbReference type="Proteomes" id="UP001295794"/>
    </source>
</evidence>
<feature type="compositionally biased region" description="Low complexity" evidence="14">
    <location>
        <begin position="100"/>
        <end position="109"/>
    </location>
</feature>
<accession>A0AAD2K4D6</accession>
<keyword evidence="8" id="KW-0539">Nucleus</keyword>
<feature type="compositionally biased region" description="Polar residues" evidence="14">
    <location>
        <begin position="16"/>
        <end position="32"/>
    </location>
</feature>
<evidence type="ECO:0000256" key="4">
    <source>
        <dbReference type="ARBA" id="ARBA00022603"/>
    </source>
</evidence>
<feature type="compositionally biased region" description="Pro residues" evidence="14">
    <location>
        <begin position="277"/>
        <end position="308"/>
    </location>
</feature>
<comment type="subcellular location">
    <subcellularLocation>
        <location evidence="1">Nucleus</location>
    </subcellularLocation>
</comment>
<dbReference type="SMART" id="SM00317">
    <property type="entry name" value="SET"/>
    <property type="match status" value="1"/>
</dbReference>
<protein>
    <recommendedName>
        <fullName evidence="3">Histone-lysine N-methyltransferase, H3 lysine-4 specific</fullName>
        <ecNumber evidence="2">2.1.1.354</ecNumber>
    </recommendedName>
    <alternativeName>
        <fullName evidence="9">SET domain-containing protein 1</fullName>
    </alternativeName>
</protein>
<dbReference type="SMART" id="SM00508">
    <property type="entry name" value="PostSET"/>
    <property type="match status" value="1"/>
</dbReference>
<evidence type="ECO:0000256" key="13">
    <source>
        <dbReference type="PROSITE-ProRule" id="PRU00176"/>
    </source>
</evidence>
<dbReference type="GO" id="GO:0140999">
    <property type="term" value="F:histone H3K4 trimethyltransferase activity"/>
    <property type="evidence" value="ECO:0007669"/>
    <property type="project" value="UniProtKB-EC"/>
</dbReference>
<keyword evidence="5" id="KW-0808">Transferase</keyword>
<sequence>MSGKVPPRGPRALLGHNNQHNSDQPLPASSTKRIGAAPPTGPRSLLNGFNAASSANGLGKRVHVNGVNGLNGVNGHIYPNAPPAVPPPPTSEPPPPPPSAAAFPGIAGPSTRPAIAFSIVPKAPGKPPTGPAVPPRVVTSKSHPQHPHNSPPPPSYDPPPPPPDEAPPPPPNDISPSPPPPAGPPPPPPPPLDAPPVPPPPNHVPPPLPPPSSLPPPPPSEPPPPPPPPIPAYTPYTIQLKKAEVRAPIVSAFSTAPLHPSLPPRPSLSSTHLYAPSTPPPPAPPPASPPPPTELPSSPKPPPLPSTPSPHASSSVLPPPNSSATSRPAPPPLPSWPPPRTAYPEVRSFRVLFDPGLEGLKQGGHDGTYWRRMIEHVRERCTPEHAAERIRGKGKAREMLFRFEGEVVGPIREEGVMDGEDVMFEDEVVVSDPRQAGQSRPRPPARTDFALVSYEHDANSVSPPPTTVLMTGLPPLASNKVLQGHLATYGKVAHFHRQMDSATGATLGVVSVRFTTPEEARKCIEREDGGRGAIAGYLGVMQEERRAVMDPEGLILKALLKEMDGRRRREREEKRKREKKEKPKDLPVPLTTKPPPLPPKPVHPSLPVNPLLAARVQAGSSPRPATTPIAQEMRRREGDSYRGYDRGRPLQNRPRYLPPRPMNSYRPALSRSPSPNAEYLDAVARDRSKGKSRATDRDREHAEVLTELARNGREYLKIKADSAPNAIRDDDILSFCRAFTGSMDKMLRDHLGIYVTFKDAGTARRAERVLGGHNIGFHSVTLSVHAAPTAGEASREPLTTAELLDRAQELLMKELRVMLERDITERLVAADLRRIALEPRDKPVPVVTNTEWTAPNRGLKSLSFRKQRKEANAVPEEEDEDEVVFAERPKKRRKKEVKIRKPLVIEVESEDEDDREDDPMSLVRKRDDLEDDQDDQDEEPARKKVKQIDKKPIVEIQVISPPSSRSPSPLPDIYEQGICDDDEDLYYAKLVLAGNDVEPTLDLAPPESAAPLFRKHVTGSARTEGYYKITHAEKIAYVTQYQARATNVEVGSPAEEPPAAPQHIESSRSNRANARRRAQGLEEINQVQRAVALSKGEAANELSFKFNQLQTRKKHLRFARSPIHDWGLYAMEKISKGEMVIEYVGEVIRAQVAEKREKTYERQGIGSSYLFRIDEDLVVDATKKGNLGRLINHSCDPNCTAKIITISGEKKIVIYAKLDIELGDEITYDYHFPFEQDKIPCLCGSVKCRGFLN</sequence>
<dbReference type="InterPro" id="IPR001214">
    <property type="entry name" value="SET_dom"/>
</dbReference>
<dbReference type="SMART" id="SM00360">
    <property type="entry name" value="RRM"/>
    <property type="match status" value="1"/>
</dbReference>
<feature type="domain" description="Post-SET" evidence="17">
    <location>
        <begin position="1237"/>
        <end position="1253"/>
    </location>
</feature>
<feature type="domain" description="SET" evidence="16">
    <location>
        <begin position="1114"/>
        <end position="1231"/>
    </location>
</feature>
<feature type="compositionally biased region" description="Pro residues" evidence="14">
    <location>
        <begin position="328"/>
        <end position="340"/>
    </location>
</feature>
<evidence type="ECO:0000256" key="7">
    <source>
        <dbReference type="ARBA" id="ARBA00022853"/>
    </source>
</evidence>
<evidence type="ECO:0000313" key="18">
    <source>
        <dbReference type="EMBL" id="CAK5278111.1"/>
    </source>
</evidence>
<keyword evidence="13" id="KW-0694">RNA-binding</keyword>
<dbReference type="InterPro" id="IPR046341">
    <property type="entry name" value="SET_dom_sf"/>
</dbReference>
<gene>
    <name evidence="18" type="ORF">MYCIT1_LOCUS27392</name>
</gene>
<dbReference type="Proteomes" id="UP001295794">
    <property type="component" value="Unassembled WGS sequence"/>
</dbReference>
<feature type="compositionally biased region" description="Basic and acidic residues" evidence="14">
    <location>
        <begin position="632"/>
        <end position="648"/>
    </location>
</feature>
<dbReference type="SMART" id="SM01291">
    <property type="entry name" value="N-SET"/>
    <property type="match status" value="1"/>
</dbReference>
<organism evidence="18 19">
    <name type="scientific">Mycena citricolor</name>
    <dbReference type="NCBI Taxonomy" id="2018698"/>
    <lineage>
        <taxon>Eukaryota</taxon>
        <taxon>Fungi</taxon>
        <taxon>Dikarya</taxon>
        <taxon>Basidiomycota</taxon>
        <taxon>Agaricomycotina</taxon>
        <taxon>Agaricomycetes</taxon>
        <taxon>Agaricomycetidae</taxon>
        <taxon>Agaricales</taxon>
        <taxon>Marasmiineae</taxon>
        <taxon>Mycenaceae</taxon>
        <taxon>Mycena</taxon>
    </lineage>
</organism>
<feature type="compositionally biased region" description="Basic and acidic residues" evidence="14">
    <location>
        <begin position="565"/>
        <end position="585"/>
    </location>
</feature>
<evidence type="ECO:0000256" key="10">
    <source>
        <dbReference type="ARBA" id="ARBA00047571"/>
    </source>
</evidence>
<evidence type="ECO:0000259" key="15">
    <source>
        <dbReference type="PROSITE" id="PS50102"/>
    </source>
</evidence>
<dbReference type="InterPro" id="IPR012677">
    <property type="entry name" value="Nucleotide-bd_a/b_plait_sf"/>
</dbReference>
<feature type="region of interest" description="Disordered" evidence="14">
    <location>
        <begin position="254"/>
        <end position="340"/>
    </location>
</feature>
<dbReference type="Pfam" id="PF11764">
    <property type="entry name" value="N-SET"/>
    <property type="match status" value="1"/>
</dbReference>
<feature type="region of interest" description="Disordered" evidence="14">
    <location>
        <begin position="908"/>
        <end position="946"/>
    </location>
</feature>
<dbReference type="SUPFAM" id="SSF82199">
    <property type="entry name" value="SET domain"/>
    <property type="match status" value="1"/>
</dbReference>
<dbReference type="PANTHER" id="PTHR45814">
    <property type="entry name" value="HISTONE-LYSINE N-METHYLTRANSFERASE SETD1"/>
    <property type="match status" value="1"/>
</dbReference>
<evidence type="ECO:0000256" key="11">
    <source>
        <dbReference type="ARBA" id="ARBA00047583"/>
    </source>
</evidence>
<feature type="region of interest" description="Disordered" evidence="14">
    <location>
        <begin position="1"/>
        <end position="235"/>
    </location>
</feature>
<dbReference type="InterPro" id="IPR044570">
    <property type="entry name" value="Set1-like"/>
</dbReference>
<dbReference type="PROSITE" id="PS50280">
    <property type="entry name" value="SET"/>
    <property type="match status" value="1"/>
</dbReference>
<evidence type="ECO:0000259" key="17">
    <source>
        <dbReference type="PROSITE" id="PS50868"/>
    </source>
</evidence>
<evidence type="ECO:0000256" key="5">
    <source>
        <dbReference type="ARBA" id="ARBA00022679"/>
    </source>
</evidence>
<evidence type="ECO:0000256" key="2">
    <source>
        <dbReference type="ARBA" id="ARBA00012182"/>
    </source>
</evidence>
<evidence type="ECO:0000256" key="14">
    <source>
        <dbReference type="SAM" id="MobiDB-lite"/>
    </source>
</evidence>
<feature type="compositionally biased region" description="Pro residues" evidence="14">
    <location>
        <begin position="149"/>
        <end position="232"/>
    </location>
</feature>
<comment type="catalytic activity">
    <reaction evidence="11">
        <text>N(6)-methyl-L-lysyl(4)-[histone H3] + S-adenosyl-L-methionine = N(6),N(6)-dimethyl-L-lysyl(4)-[histone H3] + S-adenosyl-L-homocysteine + H(+)</text>
        <dbReference type="Rhea" id="RHEA:60268"/>
        <dbReference type="Rhea" id="RHEA-COMP:15540"/>
        <dbReference type="Rhea" id="RHEA-COMP:15543"/>
        <dbReference type="ChEBI" id="CHEBI:15378"/>
        <dbReference type="ChEBI" id="CHEBI:57856"/>
        <dbReference type="ChEBI" id="CHEBI:59789"/>
        <dbReference type="ChEBI" id="CHEBI:61929"/>
        <dbReference type="ChEBI" id="CHEBI:61976"/>
    </reaction>
</comment>
<comment type="catalytic activity">
    <reaction evidence="10">
        <text>L-lysyl(4)-[histone H3] + 3 S-adenosyl-L-methionine = N(6),N(6),N(6)-trimethyl-L-lysyl(4)-[histone H3] + 3 S-adenosyl-L-homocysteine + 3 H(+)</text>
        <dbReference type="Rhea" id="RHEA:60260"/>
        <dbReference type="Rhea" id="RHEA-COMP:15537"/>
        <dbReference type="Rhea" id="RHEA-COMP:15547"/>
        <dbReference type="ChEBI" id="CHEBI:15378"/>
        <dbReference type="ChEBI" id="CHEBI:29969"/>
        <dbReference type="ChEBI" id="CHEBI:57856"/>
        <dbReference type="ChEBI" id="CHEBI:59789"/>
        <dbReference type="ChEBI" id="CHEBI:61961"/>
        <dbReference type="EC" id="2.1.1.354"/>
    </reaction>
</comment>
<evidence type="ECO:0000256" key="12">
    <source>
        <dbReference type="ARBA" id="ARBA00049129"/>
    </source>
</evidence>
<feature type="region of interest" description="Disordered" evidence="14">
    <location>
        <begin position="565"/>
        <end position="605"/>
    </location>
</feature>
<evidence type="ECO:0000256" key="1">
    <source>
        <dbReference type="ARBA" id="ARBA00004123"/>
    </source>
</evidence>
<feature type="compositionally biased region" description="Low complexity" evidence="14">
    <location>
        <begin position="64"/>
        <end position="76"/>
    </location>
</feature>
<feature type="compositionally biased region" description="Acidic residues" evidence="14">
    <location>
        <begin position="929"/>
        <end position="938"/>
    </location>
</feature>
<dbReference type="GO" id="GO:0032259">
    <property type="term" value="P:methylation"/>
    <property type="evidence" value="ECO:0007669"/>
    <property type="project" value="UniProtKB-KW"/>
</dbReference>
<dbReference type="Pfam" id="PF00076">
    <property type="entry name" value="RRM_1"/>
    <property type="match status" value="1"/>
</dbReference>
<dbReference type="EMBL" id="CAVNYO010000421">
    <property type="protein sequence ID" value="CAK5278111.1"/>
    <property type="molecule type" value="Genomic_DNA"/>
</dbReference>
<evidence type="ECO:0000256" key="6">
    <source>
        <dbReference type="ARBA" id="ARBA00022691"/>
    </source>
</evidence>
<comment type="catalytic activity">
    <reaction evidence="12">
        <text>N(6),N(6)-dimethyl-L-lysyl(4)-[histone H3] + S-adenosyl-L-methionine = N(6),N(6),N(6)-trimethyl-L-lysyl(4)-[histone H3] + S-adenosyl-L-homocysteine + H(+)</text>
        <dbReference type="Rhea" id="RHEA:60272"/>
        <dbReference type="Rhea" id="RHEA-COMP:15537"/>
        <dbReference type="Rhea" id="RHEA-COMP:15540"/>
        <dbReference type="ChEBI" id="CHEBI:15378"/>
        <dbReference type="ChEBI" id="CHEBI:57856"/>
        <dbReference type="ChEBI" id="CHEBI:59789"/>
        <dbReference type="ChEBI" id="CHEBI:61961"/>
        <dbReference type="ChEBI" id="CHEBI:61976"/>
    </reaction>
</comment>
<dbReference type="GO" id="GO:0048188">
    <property type="term" value="C:Set1C/COMPASS complex"/>
    <property type="evidence" value="ECO:0007669"/>
    <property type="project" value="TreeGrafter"/>
</dbReference>
<name>A0AAD2K4D6_9AGAR</name>
<feature type="region of interest" description="Disordered" evidence="14">
    <location>
        <begin position="617"/>
        <end position="675"/>
    </location>
</feature>
<feature type="region of interest" description="Disordered" evidence="14">
    <location>
        <begin position="1049"/>
        <end position="1077"/>
    </location>
</feature>
<evidence type="ECO:0000259" key="16">
    <source>
        <dbReference type="PROSITE" id="PS50280"/>
    </source>
</evidence>
<dbReference type="EC" id="2.1.1.354" evidence="2"/>
<dbReference type="InterPro" id="IPR003616">
    <property type="entry name" value="Post-SET_dom"/>
</dbReference>
<keyword evidence="4" id="KW-0489">Methyltransferase</keyword>
<dbReference type="InterPro" id="IPR035979">
    <property type="entry name" value="RBD_domain_sf"/>
</dbReference>
<feature type="domain" description="RRM" evidence="15">
    <location>
        <begin position="466"/>
        <end position="529"/>
    </location>
</feature>
<feature type="compositionally biased region" description="Pro residues" evidence="14">
    <location>
        <begin position="592"/>
        <end position="604"/>
    </location>
</feature>
<dbReference type="PROSITE" id="PS50102">
    <property type="entry name" value="RRM"/>
    <property type="match status" value="1"/>
</dbReference>
<dbReference type="Gene3D" id="2.170.270.10">
    <property type="entry name" value="SET domain"/>
    <property type="match status" value="1"/>
</dbReference>
<feature type="compositionally biased region" description="Acidic residues" evidence="14">
    <location>
        <begin position="908"/>
        <end position="919"/>
    </location>
</feature>
<evidence type="ECO:0000256" key="8">
    <source>
        <dbReference type="ARBA" id="ARBA00023242"/>
    </source>
</evidence>
<evidence type="ECO:0000256" key="3">
    <source>
        <dbReference type="ARBA" id="ARBA00015839"/>
    </source>
</evidence>
<feature type="compositionally biased region" description="Pro residues" evidence="14">
    <location>
        <begin position="124"/>
        <end position="134"/>
    </location>
</feature>